<organism evidence="1 2">
    <name type="scientific">Fusarium oxysporum f. sp. raphani 54005</name>
    <dbReference type="NCBI Taxonomy" id="1089458"/>
    <lineage>
        <taxon>Eukaryota</taxon>
        <taxon>Fungi</taxon>
        <taxon>Dikarya</taxon>
        <taxon>Ascomycota</taxon>
        <taxon>Pezizomycotina</taxon>
        <taxon>Sordariomycetes</taxon>
        <taxon>Hypocreomycetidae</taxon>
        <taxon>Hypocreales</taxon>
        <taxon>Nectriaceae</taxon>
        <taxon>Fusarium</taxon>
        <taxon>Fusarium oxysporum species complex</taxon>
    </lineage>
</organism>
<proteinExistence type="predicted"/>
<dbReference type="AlphaFoldDB" id="X0BPR0"/>
<keyword evidence="2" id="KW-1185">Reference proteome</keyword>
<evidence type="ECO:0000313" key="1">
    <source>
        <dbReference type="EMBL" id="EXK80888.1"/>
    </source>
</evidence>
<gene>
    <name evidence="1" type="ORF">FOQG_14660</name>
</gene>
<accession>X0BPR0</accession>
<evidence type="ECO:0000313" key="2">
    <source>
        <dbReference type="Proteomes" id="UP000030663"/>
    </source>
</evidence>
<dbReference type="Proteomes" id="UP000030663">
    <property type="component" value="Unassembled WGS sequence"/>
</dbReference>
<name>X0BPR0_FUSOX</name>
<dbReference type="EMBL" id="JH658434">
    <property type="protein sequence ID" value="EXK80888.1"/>
    <property type="molecule type" value="Genomic_DNA"/>
</dbReference>
<dbReference type="OrthoDB" id="5075859at2759"/>
<dbReference type="HOGENOM" id="CLU_921479_0_0_1"/>
<protein>
    <submittedName>
        <fullName evidence="1">Uncharacterized protein</fullName>
    </submittedName>
</protein>
<sequence length="302" mass="34965">MTTNIFLLPQPPMECMGSISRVNNKLCHLDITSREKFIEALGISAPVNLSNLLTKDSTKFRARDHQREPWHFALFSIPNNYYLHIGEFATLDDGLSSILHDLLGLGESTCRLGVVLDPFLPLECLQLTRIPTEINIYCSPDPMSRNLCERALDKWKLYLQDPLSVPPGIQYRNPQCFGDDYASIVGPSEILREAQLCYLAFENLARPELKEGFRYLLQKVWTSDSIEDIRLSIGMTTEEEWKYLDKWSKDGELECAKESYHEKKGFKWLVEPYPEASSKDQLLKRWRERILQTWPNITTRSD</sequence>
<reference evidence="1 2" key="1">
    <citation type="submission" date="2011-11" db="EMBL/GenBank/DDBJ databases">
        <title>The Genome Sequence of Fusarium oxysporum PHW815.</title>
        <authorList>
            <consortium name="The Broad Institute Genome Sequencing Platform"/>
            <person name="Ma L.-J."/>
            <person name="Gale L.R."/>
            <person name="Schwartz D.C."/>
            <person name="Zhou S."/>
            <person name="Corby-Kistler H."/>
            <person name="Young S.K."/>
            <person name="Zeng Q."/>
            <person name="Gargeya S."/>
            <person name="Fitzgerald M."/>
            <person name="Haas B."/>
            <person name="Abouelleil A."/>
            <person name="Alvarado L."/>
            <person name="Arachchi H.M."/>
            <person name="Berlin A."/>
            <person name="Brown A."/>
            <person name="Chapman S.B."/>
            <person name="Chen Z."/>
            <person name="Dunbar C."/>
            <person name="Freedman E."/>
            <person name="Gearin G."/>
            <person name="Goldberg J."/>
            <person name="Griggs A."/>
            <person name="Gujja S."/>
            <person name="Heiman D."/>
            <person name="Howarth C."/>
            <person name="Larson L."/>
            <person name="Lui A."/>
            <person name="MacDonald P.J.P."/>
            <person name="Montmayeur A."/>
            <person name="Murphy C."/>
            <person name="Neiman D."/>
            <person name="Pearson M."/>
            <person name="Priest M."/>
            <person name="Roberts A."/>
            <person name="Saif S."/>
            <person name="Shea T."/>
            <person name="Shenoy N."/>
            <person name="Sisk P."/>
            <person name="Stolte C."/>
            <person name="Sykes S."/>
            <person name="Wortman J."/>
            <person name="Nusbaum C."/>
            <person name="Birren B."/>
        </authorList>
    </citation>
    <scope>NUCLEOTIDE SEQUENCE [LARGE SCALE GENOMIC DNA]</scope>
    <source>
        <strain evidence="1 2">54005</strain>
    </source>
</reference>